<evidence type="ECO:0000256" key="10">
    <source>
        <dbReference type="SAM" id="Phobius"/>
    </source>
</evidence>
<dbReference type="InterPro" id="IPR000727">
    <property type="entry name" value="T_SNARE_dom"/>
</dbReference>
<keyword evidence="3 10" id="KW-0812">Transmembrane</keyword>
<evidence type="ECO:0000256" key="7">
    <source>
        <dbReference type="ARBA" id="ARBA00023136"/>
    </source>
</evidence>
<evidence type="ECO:0000256" key="8">
    <source>
        <dbReference type="ARBA" id="ARBA00046280"/>
    </source>
</evidence>
<protein>
    <recommendedName>
        <fullName evidence="11">t-SNARE coiled-coil homology domain-containing protein</fullName>
    </recommendedName>
</protein>
<evidence type="ECO:0000256" key="4">
    <source>
        <dbReference type="ARBA" id="ARBA00022927"/>
    </source>
</evidence>
<dbReference type="VEuPathDB" id="FungiDB:Z520_10212"/>
<name>A0A0D2GX75_9EURO</name>
<dbReference type="GO" id="GO:0000139">
    <property type="term" value="C:Golgi membrane"/>
    <property type="evidence" value="ECO:0007669"/>
    <property type="project" value="UniProtKB-SubCell"/>
</dbReference>
<keyword evidence="13" id="KW-1185">Reference proteome</keyword>
<dbReference type="OrthoDB" id="261831at2759"/>
<evidence type="ECO:0000259" key="11">
    <source>
        <dbReference type="PROSITE" id="PS50192"/>
    </source>
</evidence>
<gene>
    <name evidence="12" type="ORF">Z520_10212</name>
</gene>
<proteinExistence type="predicted"/>
<accession>A0A0D2GX75</accession>
<evidence type="ECO:0000256" key="6">
    <source>
        <dbReference type="ARBA" id="ARBA00023034"/>
    </source>
</evidence>
<keyword evidence="6" id="KW-0333">Golgi apparatus</keyword>
<dbReference type="CDD" id="cd15853">
    <property type="entry name" value="SNARE_Bet1"/>
    <property type="match status" value="1"/>
</dbReference>
<keyword evidence="2" id="KW-0813">Transport</keyword>
<comment type="subcellular location">
    <subcellularLocation>
        <location evidence="8">Endomembrane system</location>
        <topology evidence="8">Single-pass type IV membrane protein</topology>
    </subcellularLocation>
    <subcellularLocation>
        <location evidence="1">Golgi apparatus membrane</location>
    </subcellularLocation>
</comment>
<keyword evidence="4" id="KW-0653">Protein transport</keyword>
<dbReference type="GeneID" id="27715958"/>
<evidence type="ECO:0000313" key="12">
    <source>
        <dbReference type="EMBL" id="KIX94185.1"/>
    </source>
</evidence>
<sequence>MSIALQQSRPKCQRTNRYSSLNRRTAPTSSALFQDYPGSRPSSSSSGQRPSSYAYPTSSQPANSSSSPYLQTPYSSTNHSTPQRPSSGGFRPATPNSKGQYSASVLEELESQNEITQTTLLSQKVSQLKSLTVAIGDEIRDSSQLAQTINDTFENTGVRLRGTMRRMLRMAERTGVGWRVWVVFFIAVWALFAYVWLF</sequence>
<evidence type="ECO:0000256" key="3">
    <source>
        <dbReference type="ARBA" id="ARBA00022692"/>
    </source>
</evidence>
<organism evidence="12 13">
    <name type="scientific">Fonsecaea multimorphosa CBS 102226</name>
    <dbReference type="NCBI Taxonomy" id="1442371"/>
    <lineage>
        <taxon>Eukaryota</taxon>
        <taxon>Fungi</taxon>
        <taxon>Dikarya</taxon>
        <taxon>Ascomycota</taxon>
        <taxon>Pezizomycotina</taxon>
        <taxon>Eurotiomycetes</taxon>
        <taxon>Chaetothyriomycetidae</taxon>
        <taxon>Chaetothyriales</taxon>
        <taxon>Herpotrichiellaceae</taxon>
        <taxon>Fonsecaea</taxon>
    </lineage>
</organism>
<dbReference type="STRING" id="1442371.A0A0D2GX75"/>
<keyword evidence="7 10" id="KW-0472">Membrane</keyword>
<dbReference type="PANTHER" id="PTHR12791">
    <property type="entry name" value="GOLGI SNARE BET1-RELATED"/>
    <property type="match status" value="1"/>
</dbReference>
<evidence type="ECO:0000256" key="1">
    <source>
        <dbReference type="ARBA" id="ARBA00004394"/>
    </source>
</evidence>
<feature type="domain" description="T-SNARE coiled-coil homology" evidence="11">
    <location>
        <begin position="108"/>
        <end position="170"/>
    </location>
</feature>
<dbReference type="SUPFAM" id="SSF58038">
    <property type="entry name" value="SNARE fusion complex"/>
    <property type="match status" value="1"/>
</dbReference>
<feature type="compositionally biased region" description="Polar residues" evidence="9">
    <location>
        <begin position="1"/>
        <end position="32"/>
    </location>
</feature>
<dbReference type="InterPro" id="IPR039899">
    <property type="entry name" value="BET1_SNARE"/>
</dbReference>
<dbReference type="GO" id="GO:0015031">
    <property type="term" value="P:protein transport"/>
    <property type="evidence" value="ECO:0007669"/>
    <property type="project" value="UniProtKB-KW"/>
</dbReference>
<dbReference type="EMBL" id="KN848089">
    <property type="protein sequence ID" value="KIX94185.1"/>
    <property type="molecule type" value="Genomic_DNA"/>
</dbReference>
<keyword evidence="5 10" id="KW-1133">Transmembrane helix</keyword>
<feature type="region of interest" description="Disordered" evidence="9">
    <location>
        <begin position="1"/>
        <end position="102"/>
    </location>
</feature>
<feature type="compositionally biased region" description="Polar residues" evidence="9">
    <location>
        <begin position="69"/>
        <end position="86"/>
    </location>
</feature>
<reference evidence="12 13" key="1">
    <citation type="submission" date="2015-01" db="EMBL/GenBank/DDBJ databases">
        <title>The Genome Sequence of Fonsecaea multimorphosa CBS 102226.</title>
        <authorList>
            <consortium name="The Broad Institute Genomics Platform"/>
            <person name="Cuomo C."/>
            <person name="de Hoog S."/>
            <person name="Gorbushina A."/>
            <person name="Stielow B."/>
            <person name="Teixiera M."/>
            <person name="Abouelleil A."/>
            <person name="Chapman S.B."/>
            <person name="Priest M."/>
            <person name="Young S.K."/>
            <person name="Wortman J."/>
            <person name="Nusbaum C."/>
            <person name="Birren B."/>
        </authorList>
    </citation>
    <scope>NUCLEOTIDE SEQUENCE [LARGE SCALE GENOMIC DNA]</scope>
    <source>
        <strain evidence="12 13">CBS 102226</strain>
    </source>
</reference>
<evidence type="ECO:0000256" key="9">
    <source>
        <dbReference type="SAM" id="MobiDB-lite"/>
    </source>
</evidence>
<feature type="transmembrane region" description="Helical" evidence="10">
    <location>
        <begin position="176"/>
        <end position="197"/>
    </location>
</feature>
<dbReference type="AlphaFoldDB" id="A0A0D2GX75"/>
<dbReference type="PROSITE" id="PS50192">
    <property type="entry name" value="T_SNARE"/>
    <property type="match status" value="1"/>
</dbReference>
<dbReference type="RefSeq" id="XP_016628308.1">
    <property type="nucleotide sequence ID" value="XM_016780705.1"/>
</dbReference>
<dbReference type="Gene3D" id="1.20.5.110">
    <property type="match status" value="1"/>
</dbReference>
<evidence type="ECO:0000256" key="5">
    <source>
        <dbReference type="ARBA" id="ARBA00022989"/>
    </source>
</evidence>
<evidence type="ECO:0000313" key="13">
    <source>
        <dbReference type="Proteomes" id="UP000053411"/>
    </source>
</evidence>
<feature type="compositionally biased region" description="Low complexity" evidence="9">
    <location>
        <begin position="37"/>
        <end position="68"/>
    </location>
</feature>
<dbReference type="Proteomes" id="UP000053411">
    <property type="component" value="Unassembled WGS sequence"/>
</dbReference>
<evidence type="ECO:0000256" key="2">
    <source>
        <dbReference type="ARBA" id="ARBA00022448"/>
    </source>
</evidence>